<dbReference type="PROSITE" id="PS50217">
    <property type="entry name" value="BZIP"/>
    <property type="match status" value="1"/>
</dbReference>
<dbReference type="Proteomes" id="UP001591681">
    <property type="component" value="Unassembled WGS sequence"/>
</dbReference>
<reference evidence="8 9" key="1">
    <citation type="submission" date="2024-09" db="EMBL/GenBank/DDBJ databases">
        <title>A chromosome-level genome assembly of Gray's grenadier anchovy, Coilia grayii.</title>
        <authorList>
            <person name="Fu Z."/>
        </authorList>
    </citation>
    <scope>NUCLEOTIDE SEQUENCE [LARGE SCALE GENOMIC DNA]</scope>
    <source>
        <strain evidence="8">G4</strain>
        <tissue evidence="8">Muscle</tissue>
    </source>
</reference>
<dbReference type="PROSITE" id="PS00036">
    <property type="entry name" value="BZIP_BASIC"/>
    <property type="match status" value="1"/>
</dbReference>
<feature type="compositionally biased region" description="Basic and acidic residues" evidence="6">
    <location>
        <begin position="81"/>
        <end position="95"/>
    </location>
</feature>
<dbReference type="PANTHER" id="PTHR15284:SF6">
    <property type="entry name" value="HYPOTHETICAL LOC799271-RELATED"/>
    <property type="match status" value="1"/>
</dbReference>
<dbReference type="CDD" id="cd14694">
    <property type="entry name" value="bZIP_NFIL3"/>
    <property type="match status" value="1"/>
</dbReference>
<keyword evidence="3" id="KW-0238">DNA-binding</keyword>
<feature type="region of interest" description="Disordered" evidence="6">
    <location>
        <begin position="260"/>
        <end position="334"/>
    </location>
</feature>
<sequence>MCTPPSSAGHLAPVPLPSASMERAWSEEEEDLAGPKRFLPLPSPSLLSQQRLLRLRPFKSQLMPSPRRKREMTPASQKDAAYWDKRRKNNEAAKRSREKRRLNDLMLEGQLLALSKENTQLRAEVLSLQCHTHLGPETSLTRPFPTCASASATAAASATLQFPAVAQGYPLGSQPQSPALWGFQSSCLPLLDGPRGGRGAGKLSSLALPQGPVSVFQRGQDSSVLSSSTSLFPSVVSPHWGGCGPPQALPALLFKPASLGEASAESTAPSTPEKAPQNQVTSSDDSPAKEGSTVAPMQKAFRPPSRAIPGLSLPKHPLPSSTHSSPGGLLPHVGQNSPHDSLLVPWSSTCFYPSSLYPSLPLSLYLPLTDPELPYQRMYMQRNFSGKFSRFQQS</sequence>
<dbReference type="InterPro" id="IPR047106">
    <property type="entry name" value="NFIL3-like_bZIP"/>
</dbReference>
<feature type="region of interest" description="Disordered" evidence="6">
    <location>
        <begin position="1"/>
        <end position="43"/>
    </location>
</feature>
<comment type="caution">
    <text evidence="8">The sequence shown here is derived from an EMBL/GenBank/DDBJ whole genome shotgun (WGS) entry which is preliminary data.</text>
</comment>
<dbReference type="Pfam" id="PF07716">
    <property type="entry name" value="bZIP_2"/>
    <property type="match status" value="1"/>
</dbReference>
<evidence type="ECO:0000256" key="6">
    <source>
        <dbReference type="SAM" id="MobiDB-lite"/>
    </source>
</evidence>
<name>A0ABD1JST3_9TELE</name>
<evidence type="ECO:0000256" key="5">
    <source>
        <dbReference type="ARBA" id="ARBA00023242"/>
    </source>
</evidence>
<evidence type="ECO:0000313" key="9">
    <source>
        <dbReference type="Proteomes" id="UP001591681"/>
    </source>
</evidence>
<dbReference type="InterPro" id="IPR004827">
    <property type="entry name" value="bZIP"/>
</dbReference>
<evidence type="ECO:0000256" key="2">
    <source>
        <dbReference type="ARBA" id="ARBA00023015"/>
    </source>
</evidence>
<keyword evidence="9" id="KW-1185">Reference proteome</keyword>
<evidence type="ECO:0000256" key="3">
    <source>
        <dbReference type="ARBA" id="ARBA00023125"/>
    </source>
</evidence>
<keyword evidence="5" id="KW-0539">Nucleus</keyword>
<protein>
    <recommendedName>
        <fullName evidence="7">BZIP domain-containing protein</fullName>
    </recommendedName>
</protein>
<keyword evidence="4" id="KW-0804">Transcription</keyword>
<dbReference type="SMART" id="SM00338">
    <property type="entry name" value="BRLZ"/>
    <property type="match status" value="1"/>
</dbReference>
<dbReference type="Gene3D" id="1.20.5.170">
    <property type="match status" value="1"/>
</dbReference>
<feature type="compositionally biased region" description="Polar residues" evidence="6">
    <location>
        <begin position="264"/>
        <end position="285"/>
    </location>
</feature>
<comment type="similarity">
    <text evidence="1">Belongs to the bZIP family. NFIL3 subfamily.</text>
</comment>
<feature type="domain" description="BZIP" evidence="7">
    <location>
        <begin position="79"/>
        <end position="129"/>
    </location>
</feature>
<dbReference type="InterPro" id="IPR047229">
    <property type="entry name" value="NFIL3-like"/>
</dbReference>
<gene>
    <name evidence="8" type="ORF">ACEWY4_014585</name>
</gene>
<organism evidence="8 9">
    <name type="scientific">Coilia grayii</name>
    <name type="common">Gray's grenadier anchovy</name>
    <dbReference type="NCBI Taxonomy" id="363190"/>
    <lineage>
        <taxon>Eukaryota</taxon>
        <taxon>Metazoa</taxon>
        <taxon>Chordata</taxon>
        <taxon>Craniata</taxon>
        <taxon>Vertebrata</taxon>
        <taxon>Euteleostomi</taxon>
        <taxon>Actinopterygii</taxon>
        <taxon>Neopterygii</taxon>
        <taxon>Teleostei</taxon>
        <taxon>Clupei</taxon>
        <taxon>Clupeiformes</taxon>
        <taxon>Clupeoidei</taxon>
        <taxon>Engraulidae</taxon>
        <taxon>Coilinae</taxon>
        <taxon>Coilia</taxon>
    </lineage>
</organism>
<dbReference type="GO" id="GO:0003677">
    <property type="term" value="F:DNA binding"/>
    <property type="evidence" value="ECO:0007669"/>
    <property type="project" value="UniProtKB-KW"/>
</dbReference>
<dbReference type="PANTHER" id="PTHR15284">
    <property type="entry name" value="NUCLEAR FACTOR INTERLEUKIN-3-REGULATED PROTEIN"/>
    <property type="match status" value="1"/>
</dbReference>
<dbReference type="FunFam" id="1.20.5.170:FF:000025">
    <property type="entry name" value="nuclear factor interleukin-3-regulated protein-like"/>
    <property type="match status" value="1"/>
</dbReference>
<keyword evidence="2" id="KW-0805">Transcription regulation</keyword>
<feature type="region of interest" description="Disordered" evidence="6">
    <location>
        <begin position="57"/>
        <end position="98"/>
    </location>
</feature>
<evidence type="ECO:0000256" key="1">
    <source>
        <dbReference type="ARBA" id="ARBA00006079"/>
    </source>
</evidence>
<dbReference type="SUPFAM" id="SSF57959">
    <property type="entry name" value="Leucine zipper domain"/>
    <property type="match status" value="1"/>
</dbReference>
<evidence type="ECO:0000256" key="4">
    <source>
        <dbReference type="ARBA" id="ARBA00023163"/>
    </source>
</evidence>
<proteinExistence type="inferred from homology"/>
<evidence type="ECO:0000259" key="7">
    <source>
        <dbReference type="PROSITE" id="PS50217"/>
    </source>
</evidence>
<dbReference type="EMBL" id="JBHFQA010000012">
    <property type="protein sequence ID" value="KAL2089897.1"/>
    <property type="molecule type" value="Genomic_DNA"/>
</dbReference>
<dbReference type="AlphaFoldDB" id="A0ABD1JST3"/>
<accession>A0ABD1JST3</accession>
<evidence type="ECO:0000313" key="8">
    <source>
        <dbReference type="EMBL" id="KAL2089897.1"/>
    </source>
</evidence>
<dbReference type="InterPro" id="IPR046347">
    <property type="entry name" value="bZIP_sf"/>
</dbReference>